<evidence type="ECO:0000313" key="2">
    <source>
        <dbReference type="EMBL" id="TWV92565.1"/>
    </source>
</evidence>
<dbReference type="RefSeq" id="WP_146308192.1">
    <property type="nucleotide sequence ID" value="NZ_VOHS01000067.1"/>
</dbReference>
<feature type="transmembrane region" description="Helical" evidence="1">
    <location>
        <begin position="63"/>
        <end position="83"/>
    </location>
</feature>
<keyword evidence="1" id="KW-0472">Membrane</keyword>
<organism evidence="2 3">
    <name type="scientific">Chitinophaga pinensis</name>
    <dbReference type="NCBI Taxonomy" id="79329"/>
    <lineage>
        <taxon>Bacteria</taxon>
        <taxon>Pseudomonadati</taxon>
        <taxon>Bacteroidota</taxon>
        <taxon>Chitinophagia</taxon>
        <taxon>Chitinophagales</taxon>
        <taxon>Chitinophagaceae</taxon>
        <taxon>Chitinophaga</taxon>
    </lineage>
</organism>
<keyword evidence="3" id="KW-1185">Reference proteome</keyword>
<name>A0A5C6LLL6_9BACT</name>
<reference evidence="2 3" key="1">
    <citation type="submission" date="2019-08" db="EMBL/GenBank/DDBJ databases">
        <title>Whole genome sequencing of chitin degrading bacteria Chitinophaga pinensis YS16.</title>
        <authorList>
            <person name="Singh R.P."/>
            <person name="Manchanda G."/>
            <person name="Maurya I.K."/>
            <person name="Joshi N.K."/>
            <person name="Srivastava A.K."/>
        </authorList>
    </citation>
    <scope>NUCLEOTIDE SEQUENCE [LARGE SCALE GENOMIC DNA]</scope>
    <source>
        <strain evidence="2 3">YS-16</strain>
    </source>
</reference>
<dbReference type="OrthoDB" id="7067097at2"/>
<keyword evidence="1" id="KW-1133">Transmembrane helix</keyword>
<protein>
    <submittedName>
        <fullName evidence="2">Uncharacterized protein</fullName>
    </submittedName>
</protein>
<sequence length="108" mass="11648">MLRKHAVLAGTIISILLILIATVVYPGGSVANKNSVGFQWTQNFISDLFADKAINGAGNTARVWADAGMVMLSASFAIFFVRFSKKIPNKGRPMLLNIWAPGICYSTA</sequence>
<proteinExistence type="predicted"/>
<gene>
    <name evidence="2" type="ORF">FEF09_28265</name>
</gene>
<evidence type="ECO:0000313" key="3">
    <source>
        <dbReference type="Proteomes" id="UP000318815"/>
    </source>
</evidence>
<dbReference type="AlphaFoldDB" id="A0A5C6LLL6"/>
<keyword evidence="1" id="KW-0812">Transmembrane</keyword>
<comment type="caution">
    <text evidence="2">The sequence shown here is derived from an EMBL/GenBank/DDBJ whole genome shotgun (WGS) entry which is preliminary data.</text>
</comment>
<dbReference type="Proteomes" id="UP000318815">
    <property type="component" value="Unassembled WGS sequence"/>
</dbReference>
<feature type="transmembrane region" description="Helical" evidence="1">
    <location>
        <begin position="7"/>
        <end position="25"/>
    </location>
</feature>
<dbReference type="EMBL" id="VOHS01000067">
    <property type="protein sequence ID" value="TWV92565.1"/>
    <property type="molecule type" value="Genomic_DNA"/>
</dbReference>
<evidence type="ECO:0000256" key="1">
    <source>
        <dbReference type="SAM" id="Phobius"/>
    </source>
</evidence>
<accession>A0A5C6LLL6</accession>